<feature type="transmembrane region" description="Helical" evidence="1">
    <location>
        <begin position="32"/>
        <end position="51"/>
    </location>
</feature>
<keyword evidence="1" id="KW-1133">Transmembrane helix</keyword>
<feature type="transmembrane region" description="Helical" evidence="1">
    <location>
        <begin position="96"/>
        <end position="117"/>
    </location>
</feature>
<comment type="caution">
    <text evidence="2">The sequence shown here is derived from an EMBL/GenBank/DDBJ whole genome shotgun (WGS) entry which is preliminary data.</text>
</comment>
<evidence type="ECO:0000313" key="3">
    <source>
        <dbReference type="Proteomes" id="UP001632037"/>
    </source>
</evidence>
<gene>
    <name evidence="2" type="ORF">V7S43_004345</name>
</gene>
<dbReference type="EMBL" id="JBIMZQ010000006">
    <property type="protein sequence ID" value="KAL3671164.1"/>
    <property type="molecule type" value="Genomic_DNA"/>
</dbReference>
<proteinExistence type="predicted"/>
<organism evidence="2 3">
    <name type="scientific">Phytophthora oleae</name>
    <dbReference type="NCBI Taxonomy" id="2107226"/>
    <lineage>
        <taxon>Eukaryota</taxon>
        <taxon>Sar</taxon>
        <taxon>Stramenopiles</taxon>
        <taxon>Oomycota</taxon>
        <taxon>Peronosporomycetes</taxon>
        <taxon>Peronosporales</taxon>
        <taxon>Peronosporaceae</taxon>
        <taxon>Phytophthora</taxon>
    </lineage>
</organism>
<accession>A0ABD3G1S5</accession>
<keyword evidence="1" id="KW-0812">Transmembrane</keyword>
<keyword evidence="1" id="KW-0472">Membrane</keyword>
<protein>
    <submittedName>
        <fullName evidence="2">Uncharacterized protein</fullName>
    </submittedName>
</protein>
<evidence type="ECO:0000313" key="2">
    <source>
        <dbReference type="EMBL" id="KAL3671164.1"/>
    </source>
</evidence>
<feature type="transmembrane region" description="Helical" evidence="1">
    <location>
        <begin position="57"/>
        <end position="75"/>
    </location>
</feature>
<dbReference type="AlphaFoldDB" id="A0ABD3G1S5"/>
<evidence type="ECO:0000256" key="1">
    <source>
        <dbReference type="SAM" id="Phobius"/>
    </source>
</evidence>
<dbReference type="Proteomes" id="UP001632037">
    <property type="component" value="Unassembled WGS sequence"/>
</dbReference>
<reference evidence="2 3" key="1">
    <citation type="submission" date="2024-09" db="EMBL/GenBank/DDBJ databases">
        <title>Genome sequencing and assembly of Phytophthora oleae, isolate VK10A, causative agent of rot of olive drupes.</title>
        <authorList>
            <person name="Conti Taguali S."/>
            <person name="Riolo M."/>
            <person name="La Spada F."/>
            <person name="Cacciola S.O."/>
            <person name="Dionisio G."/>
        </authorList>
    </citation>
    <scope>NUCLEOTIDE SEQUENCE [LARGE SCALE GENOMIC DNA]</scope>
    <source>
        <strain evidence="2 3">VK10A</strain>
    </source>
</reference>
<keyword evidence="3" id="KW-1185">Reference proteome</keyword>
<name>A0ABD3G1S5_9STRA</name>
<sequence length="139" mass="15756">MCENLQLSEAVLFVQESMRLSAQGATNYQRAALLYLIVEGITTDLFLIIANDGWLTKVQYASLGYNLSGLMLLLFEMVERMQWLSEHWRLRIKRLFFSYEAALVGEFVSALAFQHFLTGLNKSDLKRSKPTALAGSSLL</sequence>